<dbReference type="CDD" id="cd02523">
    <property type="entry name" value="PC_cytidylyltransferase"/>
    <property type="match status" value="1"/>
</dbReference>
<evidence type="ECO:0000313" key="4">
    <source>
        <dbReference type="EMBL" id="KXB63485.1"/>
    </source>
</evidence>
<accession>A0A134A6Z9</accession>
<organism evidence="4 5">
    <name type="scientific">Gemella haemolysans</name>
    <dbReference type="NCBI Taxonomy" id="1379"/>
    <lineage>
        <taxon>Bacteria</taxon>
        <taxon>Bacillati</taxon>
        <taxon>Bacillota</taxon>
        <taxon>Bacilli</taxon>
        <taxon>Bacillales</taxon>
        <taxon>Gemellaceae</taxon>
        <taxon>Gemella</taxon>
    </lineage>
</organism>
<keyword evidence="2" id="KW-0548">Nucleotidyltransferase</keyword>
<dbReference type="Pfam" id="PF00483">
    <property type="entry name" value="NTP_transferase"/>
    <property type="match status" value="1"/>
</dbReference>
<dbReference type="Gene3D" id="3.90.550.10">
    <property type="entry name" value="Spore Coat Polysaccharide Biosynthesis Protein SpsA, Chain A"/>
    <property type="match status" value="1"/>
</dbReference>
<dbReference type="InterPro" id="IPR005835">
    <property type="entry name" value="NTP_transferase_dom"/>
</dbReference>
<dbReference type="InterPro" id="IPR050065">
    <property type="entry name" value="GlmU-like"/>
</dbReference>
<evidence type="ECO:0000259" key="3">
    <source>
        <dbReference type="Pfam" id="PF00483"/>
    </source>
</evidence>
<comment type="caution">
    <text evidence="4">The sequence shown here is derived from an EMBL/GenBank/DDBJ whole genome shotgun (WGS) entry which is preliminary data.</text>
</comment>
<dbReference type="RefSeq" id="WP_060913461.1">
    <property type="nucleotide sequence ID" value="NZ_JAWFGB010000042.1"/>
</dbReference>
<dbReference type="PANTHER" id="PTHR43584:SF5">
    <property type="entry name" value="PROTEIN LICC"/>
    <property type="match status" value="1"/>
</dbReference>
<gene>
    <name evidence="4" type="ORF">HMPREF3186_00146</name>
</gene>
<dbReference type="SUPFAM" id="SSF53448">
    <property type="entry name" value="Nucleotide-diphospho-sugar transferases"/>
    <property type="match status" value="1"/>
</dbReference>
<dbReference type="PATRIC" id="fig|1379.3.peg.143"/>
<evidence type="ECO:0000256" key="1">
    <source>
        <dbReference type="ARBA" id="ARBA00022679"/>
    </source>
</evidence>
<protein>
    <submittedName>
        <fullName evidence="4">LicC protein</fullName>
    </submittedName>
</protein>
<dbReference type="InterPro" id="IPR029044">
    <property type="entry name" value="Nucleotide-diphossugar_trans"/>
</dbReference>
<dbReference type="PIRSF" id="PIRSF037382">
    <property type="entry name" value="CCT_LicC"/>
    <property type="match status" value="1"/>
</dbReference>
<dbReference type="AlphaFoldDB" id="A0A134A6Z9"/>
<proteinExistence type="predicted"/>
<keyword evidence="1" id="KW-0808">Transferase</keyword>
<dbReference type="OrthoDB" id="9803871at2"/>
<evidence type="ECO:0000256" key="2">
    <source>
        <dbReference type="ARBA" id="ARBA00022695"/>
    </source>
</evidence>
<dbReference type="GO" id="GO:0016779">
    <property type="term" value="F:nucleotidyltransferase activity"/>
    <property type="evidence" value="ECO:0007669"/>
    <property type="project" value="UniProtKB-KW"/>
</dbReference>
<reference evidence="5" key="1">
    <citation type="submission" date="2016-01" db="EMBL/GenBank/DDBJ databases">
        <authorList>
            <person name="Mitreva M."/>
            <person name="Pepin K.H."/>
            <person name="Mihindukulasuriya K.A."/>
            <person name="Fulton R."/>
            <person name="Fronick C."/>
            <person name="O'Laughlin M."/>
            <person name="Miner T."/>
            <person name="Herter B."/>
            <person name="Rosa B.A."/>
            <person name="Cordes M."/>
            <person name="Tomlinson C."/>
            <person name="Wollam A."/>
            <person name="Palsikar V.B."/>
            <person name="Mardis E.R."/>
            <person name="Wilson R.K."/>
        </authorList>
    </citation>
    <scope>NUCLEOTIDE SEQUENCE [LARGE SCALE GENOMIC DNA]</scope>
    <source>
        <strain evidence="5">DNF01167</strain>
    </source>
</reference>
<dbReference type="Proteomes" id="UP000070355">
    <property type="component" value="Unassembled WGS sequence"/>
</dbReference>
<dbReference type="STRING" id="1379.HMPREF3186_00146"/>
<dbReference type="EMBL" id="LSDC01000012">
    <property type="protein sequence ID" value="KXB63485.1"/>
    <property type="molecule type" value="Genomic_DNA"/>
</dbReference>
<sequence length="231" mass="27452">MKAIILAAGLGTRLRPMTDNTPKALIKVKDKPLVEYQIEFLKEKGIDEIIVVVGYLHEQFDYLKEKYNVELVFNDKYSEYNNFYSLYLVKEKLADSYVIDADNYLFKNMFRADIDRSTYFSVYREDCENEWFLIYGDDYKVQDIIVDSKAGRILSGVSFWDKQTAEKIVSFIEKAYKSNEFMNLYWDNMVKDNIERLDVYVEELEPNSIYEIDSVKDYNKLEEILKEECEN</sequence>
<name>A0A134A6Z9_9BACL</name>
<evidence type="ECO:0000313" key="5">
    <source>
        <dbReference type="Proteomes" id="UP000070355"/>
    </source>
</evidence>
<feature type="domain" description="Nucleotidyl transferase" evidence="3">
    <location>
        <begin position="2"/>
        <end position="110"/>
    </location>
</feature>
<dbReference type="PANTHER" id="PTHR43584">
    <property type="entry name" value="NUCLEOTIDYL TRANSFERASE"/>
    <property type="match status" value="1"/>
</dbReference>
<dbReference type="InterPro" id="IPR017189">
    <property type="entry name" value="CTP-phospocholine_CTT"/>
</dbReference>